<sequence length="110" mass="12359">MSCQATRKIKGSTGRVALGGRSYATRRKQTGKGAELDCVEGSTQLWMEESVRQLEEGLICGVQRGSEEEGYWKNRMVALNARSTAHASRIHFSWFFYAPPSGYVLFAKRH</sequence>
<evidence type="ECO:0000313" key="1">
    <source>
        <dbReference type="EMBL" id="QCD94585.1"/>
    </source>
</evidence>
<dbReference type="Proteomes" id="UP000501690">
    <property type="component" value="Linkage Group LG5"/>
</dbReference>
<evidence type="ECO:0000313" key="2">
    <source>
        <dbReference type="Proteomes" id="UP000501690"/>
    </source>
</evidence>
<organism evidence="1 2">
    <name type="scientific">Vigna unguiculata</name>
    <name type="common">Cowpea</name>
    <dbReference type="NCBI Taxonomy" id="3917"/>
    <lineage>
        <taxon>Eukaryota</taxon>
        <taxon>Viridiplantae</taxon>
        <taxon>Streptophyta</taxon>
        <taxon>Embryophyta</taxon>
        <taxon>Tracheophyta</taxon>
        <taxon>Spermatophyta</taxon>
        <taxon>Magnoliopsida</taxon>
        <taxon>eudicotyledons</taxon>
        <taxon>Gunneridae</taxon>
        <taxon>Pentapetalae</taxon>
        <taxon>rosids</taxon>
        <taxon>fabids</taxon>
        <taxon>Fabales</taxon>
        <taxon>Fabaceae</taxon>
        <taxon>Papilionoideae</taxon>
        <taxon>50 kb inversion clade</taxon>
        <taxon>NPAAA clade</taxon>
        <taxon>indigoferoid/millettioid clade</taxon>
        <taxon>Phaseoleae</taxon>
        <taxon>Vigna</taxon>
    </lineage>
</organism>
<protein>
    <submittedName>
        <fullName evidence="1">Uncharacterized protein</fullName>
    </submittedName>
</protein>
<accession>A0A4D6M0I5</accession>
<gene>
    <name evidence="1" type="ORF">DEO72_LG5g2670</name>
</gene>
<name>A0A4D6M0I5_VIGUN</name>
<dbReference type="AlphaFoldDB" id="A0A4D6M0I5"/>
<proteinExistence type="predicted"/>
<dbReference type="EMBL" id="CP039349">
    <property type="protein sequence ID" value="QCD94585.1"/>
    <property type="molecule type" value="Genomic_DNA"/>
</dbReference>
<keyword evidence="2" id="KW-1185">Reference proteome</keyword>
<reference evidence="1 2" key="1">
    <citation type="submission" date="2019-04" db="EMBL/GenBank/DDBJ databases">
        <title>An improved genome assembly and genetic linkage map for asparagus bean, Vigna unguiculata ssp. sesquipedialis.</title>
        <authorList>
            <person name="Xia Q."/>
            <person name="Zhang R."/>
            <person name="Dong Y."/>
        </authorList>
    </citation>
    <scope>NUCLEOTIDE SEQUENCE [LARGE SCALE GENOMIC DNA]</scope>
    <source>
        <tissue evidence="1">Leaf</tissue>
    </source>
</reference>